<dbReference type="Proteomes" id="UP000677228">
    <property type="component" value="Unassembled WGS sequence"/>
</dbReference>
<dbReference type="EMBL" id="CAJOBA010037766">
    <property type="protein sequence ID" value="CAF4048337.1"/>
    <property type="molecule type" value="Genomic_DNA"/>
</dbReference>
<evidence type="ECO:0000313" key="2">
    <source>
        <dbReference type="EMBL" id="CAF4048337.1"/>
    </source>
</evidence>
<comment type="caution">
    <text evidence="2">The sequence shown here is derived from an EMBL/GenBank/DDBJ whole genome shotgun (WGS) entry which is preliminary data.</text>
</comment>
<reference evidence="2" key="1">
    <citation type="submission" date="2021-02" db="EMBL/GenBank/DDBJ databases">
        <authorList>
            <person name="Nowell W R."/>
        </authorList>
    </citation>
    <scope>NUCLEOTIDE SEQUENCE</scope>
</reference>
<sequence>MDHRQELSKHFDQVKVTHDPIQQTMTQQSAEPREHVLVQKIDEWECESIAKVNRMAEETRSILLQHTVRHSAEVKLKLEKLINELRQGRQSNGFIETDLREWEDKLKQLKEELVNPPNVVVREDSTMLVPKIRLDVAETTEVVERTFGNTNFEEGLKVVLRDDSTGHTDVRAKYEYATGQQTLRFKIEKLTQNVWIFFGIISKSTPLQQNSFRSPTSHSWSNRNQVAG</sequence>
<evidence type="ECO:0000313" key="3">
    <source>
        <dbReference type="Proteomes" id="UP000682733"/>
    </source>
</evidence>
<proteinExistence type="predicted"/>
<organism evidence="2 3">
    <name type="scientific">Didymodactylos carnosus</name>
    <dbReference type="NCBI Taxonomy" id="1234261"/>
    <lineage>
        <taxon>Eukaryota</taxon>
        <taxon>Metazoa</taxon>
        <taxon>Spiralia</taxon>
        <taxon>Gnathifera</taxon>
        <taxon>Rotifera</taxon>
        <taxon>Eurotatoria</taxon>
        <taxon>Bdelloidea</taxon>
        <taxon>Philodinida</taxon>
        <taxon>Philodinidae</taxon>
        <taxon>Didymodactylos</taxon>
    </lineage>
</organism>
<gene>
    <name evidence="1" type="ORF">OVA965_LOCUS25818</name>
    <name evidence="2" type="ORF">TMI583_LOCUS26549</name>
</gene>
<name>A0A8S2PIY6_9BILA</name>
<dbReference type="EMBL" id="CAJNOK010016219">
    <property type="protein sequence ID" value="CAF1240883.1"/>
    <property type="molecule type" value="Genomic_DNA"/>
</dbReference>
<protein>
    <submittedName>
        <fullName evidence="2">Uncharacterized protein</fullName>
    </submittedName>
</protein>
<evidence type="ECO:0000313" key="1">
    <source>
        <dbReference type="EMBL" id="CAF1240883.1"/>
    </source>
</evidence>
<accession>A0A8S2PIY6</accession>
<dbReference type="AlphaFoldDB" id="A0A8S2PIY6"/>
<dbReference type="Proteomes" id="UP000682733">
    <property type="component" value="Unassembled WGS sequence"/>
</dbReference>